<protein>
    <submittedName>
        <fullName evidence="1">Uncharacterized protein</fullName>
    </submittedName>
</protein>
<organism evidence="1 2">
    <name type="scientific">Mycena rosella</name>
    <name type="common">Pink bonnet</name>
    <name type="synonym">Agaricus rosellus</name>
    <dbReference type="NCBI Taxonomy" id="1033263"/>
    <lineage>
        <taxon>Eukaryota</taxon>
        <taxon>Fungi</taxon>
        <taxon>Dikarya</taxon>
        <taxon>Basidiomycota</taxon>
        <taxon>Agaricomycotina</taxon>
        <taxon>Agaricomycetes</taxon>
        <taxon>Agaricomycetidae</taxon>
        <taxon>Agaricales</taxon>
        <taxon>Marasmiineae</taxon>
        <taxon>Mycenaceae</taxon>
        <taxon>Mycena</taxon>
    </lineage>
</organism>
<dbReference type="EMBL" id="JARKIE010000057">
    <property type="protein sequence ID" value="KAJ7691557.1"/>
    <property type="molecule type" value="Genomic_DNA"/>
</dbReference>
<name>A0AAD7DHI1_MYCRO</name>
<accession>A0AAD7DHI1</accession>
<dbReference type="AlphaFoldDB" id="A0AAD7DHI1"/>
<keyword evidence="2" id="KW-1185">Reference proteome</keyword>
<sequence>APVGLVWDSRNHSCAYDATFTILTNIWAEDHVLWSGRFMGLSQMMGRYGVYLRSVLENGSTLEQARDSLRSRIHAGNPGHFPYGPNQTSVDRLAASLLPSKTYAKGRQSCATC</sequence>
<feature type="non-terminal residue" evidence="1">
    <location>
        <position position="113"/>
    </location>
</feature>
<proteinExistence type="predicted"/>
<feature type="non-terminal residue" evidence="1">
    <location>
        <position position="1"/>
    </location>
</feature>
<gene>
    <name evidence="1" type="ORF">B0H17DRAFT_890526</name>
</gene>
<comment type="caution">
    <text evidence="1">The sequence shown here is derived from an EMBL/GenBank/DDBJ whole genome shotgun (WGS) entry which is preliminary data.</text>
</comment>
<dbReference type="Proteomes" id="UP001221757">
    <property type="component" value="Unassembled WGS sequence"/>
</dbReference>
<reference evidence="1" key="1">
    <citation type="submission" date="2023-03" db="EMBL/GenBank/DDBJ databases">
        <title>Massive genome expansion in bonnet fungi (Mycena s.s.) driven by repeated elements and novel gene families across ecological guilds.</title>
        <authorList>
            <consortium name="Lawrence Berkeley National Laboratory"/>
            <person name="Harder C.B."/>
            <person name="Miyauchi S."/>
            <person name="Viragh M."/>
            <person name="Kuo A."/>
            <person name="Thoen E."/>
            <person name="Andreopoulos B."/>
            <person name="Lu D."/>
            <person name="Skrede I."/>
            <person name="Drula E."/>
            <person name="Henrissat B."/>
            <person name="Morin E."/>
            <person name="Kohler A."/>
            <person name="Barry K."/>
            <person name="LaButti K."/>
            <person name="Morin E."/>
            <person name="Salamov A."/>
            <person name="Lipzen A."/>
            <person name="Mereny Z."/>
            <person name="Hegedus B."/>
            <person name="Baldrian P."/>
            <person name="Stursova M."/>
            <person name="Weitz H."/>
            <person name="Taylor A."/>
            <person name="Grigoriev I.V."/>
            <person name="Nagy L.G."/>
            <person name="Martin F."/>
            <person name="Kauserud H."/>
        </authorList>
    </citation>
    <scope>NUCLEOTIDE SEQUENCE</scope>
    <source>
        <strain evidence="1">CBHHK067</strain>
    </source>
</reference>
<evidence type="ECO:0000313" key="1">
    <source>
        <dbReference type="EMBL" id="KAJ7691557.1"/>
    </source>
</evidence>
<evidence type="ECO:0000313" key="2">
    <source>
        <dbReference type="Proteomes" id="UP001221757"/>
    </source>
</evidence>